<comment type="subcellular location">
    <subcellularLocation>
        <location evidence="8">Cell outer membrane</location>
        <topology evidence="8">Peripheral membrane protein</topology>
    </subcellularLocation>
    <text evidence="8">Attached to the inner leaflet of the outer membrane.</text>
</comment>
<feature type="domain" description="Solute-binding protein family 3/N-terminal" evidence="9">
    <location>
        <begin position="45"/>
        <end position="268"/>
    </location>
</feature>
<reference evidence="10 11" key="1">
    <citation type="submission" date="2016-12" db="EMBL/GenBank/DDBJ databases">
        <title>Draft genome sequences of strains Salinicola socius SMB35, Salinicola sp. MH3R3-1 and Chromohalobacter sp. SMB17 from the Verkhnekamsk potash mining region of Russia.</title>
        <authorList>
            <person name="Mavrodi D.V."/>
            <person name="Olsson B.E."/>
            <person name="Korsakova E.S."/>
            <person name="Pyankova A."/>
            <person name="Mavrodi O.V."/>
            <person name="Plotnikova E.G."/>
        </authorList>
    </citation>
    <scope>NUCLEOTIDE SEQUENCE [LARGE SCALE GENOMIC DNA]</scope>
    <source>
        <strain evidence="10 11">SMB17</strain>
    </source>
</reference>
<dbReference type="Proteomes" id="UP000186806">
    <property type="component" value="Unassembled WGS sequence"/>
</dbReference>
<comment type="caution">
    <text evidence="8">Lacks conserved residue(s) required for the propagation of feature annotation.</text>
</comment>
<keyword evidence="4 8" id="KW-0472">Membrane</keyword>
<sequence length="485" mass="54294">MLDVLLRYMRPAATAFVALLALLIPDGRTLPVRDAALSEVFSRDFIQVFTRNTPSTYYEGRHGPTGFEYELVRQFAEALDVSLSIDSQGSIGEVLSAVRDGRADVGAATLALDPAEPGVNYTRPIMSMQPMVIYHHGITPPKAPEDLLGLDIAALRGSGTGHALRDLQASLPELTWRETDELEVTDLIEMVENGELDAAVVYAHQFKLNRLFFPDVESGFPLGDPQSLVWALPKNSGVALLRAANQFIARLREHGDLADLTARYFGHDNYLEYVGASLFIRHAQNRLPRYEDAFKQAARDSGFDWKLLAALGYQESHWKPRATSPTGVRGLMMLTNATAAEVGVSNRLDPEQSIEGGAIYLGHVKERLQEEITEPDRTWMALAAYNVGLGHLYDAQKIAEMQGGDPYNWADVRKALPLLQKRQWYSKVHHGYARGGEPVIYVRNIRRYYEILNYVDRSRRQFHQLGERDDSMLQGTPFDTVPPVL</sequence>
<gene>
    <name evidence="8" type="primary">mltF</name>
    <name evidence="10" type="ORF">BTW10_14930</name>
</gene>
<keyword evidence="7 8" id="KW-0961">Cell wall biogenesis/degradation</keyword>
<comment type="similarity">
    <text evidence="8">In the N-terminal section; belongs to the bacterial solute-binding protein 3 family.</text>
</comment>
<dbReference type="SMART" id="SM00062">
    <property type="entry name" value="PBPb"/>
    <property type="match status" value="1"/>
</dbReference>
<dbReference type="InterPro" id="IPR023703">
    <property type="entry name" value="MltF"/>
</dbReference>
<proteinExistence type="inferred from homology"/>
<comment type="catalytic activity">
    <reaction evidence="8">
        <text>Exolytic cleavage of the (1-&gt;4)-beta-glycosidic linkage between N-acetylmuramic acid (MurNAc) and N-acetylglucosamine (GlcNAc) residues in peptidoglycan, from either the reducing or the non-reducing ends of the peptidoglycan chains, with concomitant formation of a 1,6-anhydrobond in the MurNAc residue.</text>
        <dbReference type="EC" id="4.2.2.n1"/>
    </reaction>
</comment>
<keyword evidence="5 8" id="KW-0998">Cell outer membrane</keyword>
<evidence type="ECO:0000313" key="11">
    <source>
        <dbReference type="Proteomes" id="UP000186806"/>
    </source>
</evidence>
<dbReference type="EMBL" id="MSDQ01000036">
    <property type="protein sequence ID" value="OLO10408.1"/>
    <property type="molecule type" value="Genomic_DNA"/>
</dbReference>
<dbReference type="GO" id="GO:0016998">
    <property type="term" value="P:cell wall macromolecule catabolic process"/>
    <property type="evidence" value="ECO:0007669"/>
    <property type="project" value="UniProtKB-UniRule"/>
</dbReference>
<dbReference type="GO" id="GO:0000270">
    <property type="term" value="P:peptidoglycan metabolic process"/>
    <property type="evidence" value="ECO:0007669"/>
    <property type="project" value="InterPro"/>
</dbReference>
<dbReference type="SUPFAM" id="SSF53955">
    <property type="entry name" value="Lysozyme-like"/>
    <property type="match status" value="1"/>
</dbReference>
<keyword evidence="6 8" id="KW-0456">Lyase</keyword>
<dbReference type="EC" id="4.2.2.n1" evidence="8"/>
<dbReference type="Gene3D" id="1.10.530.10">
    <property type="match status" value="1"/>
</dbReference>
<dbReference type="Pfam" id="PF01464">
    <property type="entry name" value="SLT"/>
    <property type="match status" value="1"/>
</dbReference>
<comment type="similarity">
    <text evidence="8">In the C-terminal section; belongs to the transglycosylase Slt family.</text>
</comment>
<dbReference type="PANTHER" id="PTHR35936:SF32">
    <property type="entry name" value="MEMBRANE-BOUND LYTIC MUREIN TRANSGLYCOSYLASE F"/>
    <property type="match status" value="1"/>
</dbReference>
<comment type="caution">
    <text evidence="10">The sequence shown here is derived from an EMBL/GenBank/DDBJ whole genome shotgun (WGS) entry which is preliminary data.</text>
</comment>
<dbReference type="CDD" id="cd01009">
    <property type="entry name" value="PBP2_YfhD_N"/>
    <property type="match status" value="1"/>
</dbReference>
<feature type="active site" evidence="8">
    <location>
        <position position="315"/>
    </location>
</feature>
<dbReference type="Pfam" id="PF00497">
    <property type="entry name" value="SBP_bac_3"/>
    <property type="match status" value="1"/>
</dbReference>
<dbReference type="HAMAP" id="MF_02016">
    <property type="entry name" value="MltF"/>
    <property type="match status" value="1"/>
</dbReference>
<comment type="function">
    <text evidence="8">Murein-degrading enzyme that degrades murein glycan strands and insoluble, high-molecular weight murein sacculi, with the concomitant formation of a 1,6-anhydromuramoyl product. Lytic transglycosylases (LTs) play an integral role in the metabolism of the peptidoglycan (PG) sacculus. Their lytic action creates space within the PG sacculus to allow for its expansion as well as for the insertion of various structures such as secretion systems and flagella.</text>
</comment>
<dbReference type="GO" id="GO:0009279">
    <property type="term" value="C:cell outer membrane"/>
    <property type="evidence" value="ECO:0007669"/>
    <property type="project" value="UniProtKB-SubCell"/>
</dbReference>
<evidence type="ECO:0000256" key="6">
    <source>
        <dbReference type="ARBA" id="ARBA00023239"/>
    </source>
</evidence>
<dbReference type="InterPro" id="IPR008258">
    <property type="entry name" value="Transglycosylase_SLT_dom_1"/>
</dbReference>
<feature type="region of interest" description="LT domain" evidence="8">
    <location>
        <begin position="269"/>
        <end position="485"/>
    </location>
</feature>
<keyword evidence="11" id="KW-1185">Reference proteome</keyword>
<dbReference type="GO" id="GO:0071555">
    <property type="term" value="P:cell wall organization"/>
    <property type="evidence" value="ECO:0007669"/>
    <property type="project" value="UniProtKB-KW"/>
</dbReference>
<name>A0A1Q8T9W7_9GAMM</name>
<dbReference type="STRING" id="223900.GCA_000821045_03098"/>
<dbReference type="RefSeq" id="WP_075370081.1">
    <property type="nucleotide sequence ID" value="NZ_MSDQ01000036.1"/>
</dbReference>
<comment type="domain">
    <text evidence="8">The N-terminal domain does not have lytic activity and probably modulates enzymatic activity. The C-terminal domain is the catalytic active domain.</text>
</comment>
<evidence type="ECO:0000256" key="7">
    <source>
        <dbReference type="ARBA" id="ARBA00023316"/>
    </source>
</evidence>
<dbReference type="InterPro" id="IPR001638">
    <property type="entry name" value="Solute-binding_3/MltF_N"/>
</dbReference>
<dbReference type="PROSITE" id="PS00922">
    <property type="entry name" value="TRANSGLYCOSYLASE"/>
    <property type="match status" value="1"/>
</dbReference>
<evidence type="ECO:0000256" key="5">
    <source>
        <dbReference type="ARBA" id="ARBA00023237"/>
    </source>
</evidence>
<evidence type="ECO:0000256" key="8">
    <source>
        <dbReference type="HAMAP-Rule" id="MF_02016"/>
    </source>
</evidence>
<dbReference type="NCBIfam" id="NF008112">
    <property type="entry name" value="PRK10859.1"/>
    <property type="match status" value="1"/>
</dbReference>
<dbReference type="SUPFAM" id="SSF53850">
    <property type="entry name" value="Periplasmic binding protein-like II"/>
    <property type="match status" value="1"/>
</dbReference>
<dbReference type="PANTHER" id="PTHR35936">
    <property type="entry name" value="MEMBRANE-BOUND LYTIC MUREIN TRANSGLYCOSYLASE F"/>
    <property type="match status" value="1"/>
</dbReference>
<organism evidence="10 11">
    <name type="scientific">Chromohalobacter japonicus</name>
    <dbReference type="NCBI Taxonomy" id="223900"/>
    <lineage>
        <taxon>Bacteria</taxon>
        <taxon>Pseudomonadati</taxon>
        <taxon>Pseudomonadota</taxon>
        <taxon>Gammaproteobacteria</taxon>
        <taxon>Oceanospirillales</taxon>
        <taxon>Halomonadaceae</taxon>
        <taxon>Chromohalobacter</taxon>
    </lineage>
</organism>
<evidence type="ECO:0000256" key="4">
    <source>
        <dbReference type="ARBA" id="ARBA00023136"/>
    </source>
</evidence>
<dbReference type="GO" id="GO:0008933">
    <property type="term" value="F:peptidoglycan lytic transglycosylase activity"/>
    <property type="evidence" value="ECO:0007669"/>
    <property type="project" value="UniProtKB-UniRule"/>
</dbReference>
<comment type="similarity">
    <text evidence="1">Belongs to the transglycosylase Slt family.</text>
</comment>
<evidence type="ECO:0000313" key="10">
    <source>
        <dbReference type="EMBL" id="OLO10408.1"/>
    </source>
</evidence>
<evidence type="ECO:0000256" key="1">
    <source>
        <dbReference type="ARBA" id="ARBA00007734"/>
    </source>
</evidence>
<dbReference type="CDD" id="cd13403">
    <property type="entry name" value="MLTF-like"/>
    <property type="match status" value="1"/>
</dbReference>
<keyword evidence="3 8" id="KW-0732">Signal</keyword>
<protein>
    <recommendedName>
        <fullName evidence="8">Membrane-bound lytic murein transglycosylase F</fullName>
        <ecNumber evidence="8">4.2.2.n1</ecNumber>
    </recommendedName>
    <alternativeName>
        <fullName evidence="8">Murein lyase F</fullName>
    </alternativeName>
</protein>
<dbReference type="Gene3D" id="3.40.190.10">
    <property type="entry name" value="Periplasmic binding protein-like II"/>
    <property type="match status" value="2"/>
</dbReference>
<comment type="similarity">
    <text evidence="2">Belongs to the bacterial solute-binding protein 3 family.</text>
</comment>
<dbReference type="InterPro" id="IPR000189">
    <property type="entry name" value="Transglyc_AS"/>
</dbReference>
<dbReference type="AlphaFoldDB" id="A0A1Q8T9W7"/>
<dbReference type="InterPro" id="IPR023346">
    <property type="entry name" value="Lysozyme-like_dom_sf"/>
</dbReference>
<accession>A0A1Q8T9W7</accession>
<evidence type="ECO:0000256" key="3">
    <source>
        <dbReference type="ARBA" id="ARBA00022729"/>
    </source>
</evidence>
<evidence type="ECO:0000259" key="9">
    <source>
        <dbReference type="SMART" id="SM00062"/>
    </source>
</evidence>
<evidence type="ECO:0000256" key="2">
    <source>
        <dbReference type="ARBA" id="ARBA00010333"/>
    </source>
</evidence>